<evidence type="ECO:0000259" key="1">
    <source>
        <dbReference type="PROSITE" id="PS50943"/>
    </source>
</evidence>
<proteinExistence type="predicted"/>
<sequence>MSPGAVGAKQLSLPEKLNHLFETVKNPATGKRYTNAEAARAIREDAEGGGVTVSESALSQLRSGVKPNPTVRTVEAIARLFHVAPSYFFPDFDDAEAERVRASVELLAAVGDTGVRGLALRANGLSADSLKMITDVINGARRLEGLD</sequence>
<name>A0A3Q9L2D4_STRGD</name>
<dbReference type="OrthoDB" id="2679623at2"/>
<dbReference type="GO" id="GO:0003677">
    <property type="term" value="F:DNA binding"/>
    <property type="evidence" value="ECO:0007669"/>
    <property type="project" value="InterPro"/>
</dbReference>
<evidence type="ECO:0000313" key="4">
    <source>
        <dbReference type="Proteomes" id="UP000271291"/>
    </source>
</evidence>
<protein>
    <submittedName>
        <fullName evidence="2">Transcriptional regulator</fullName>
    </submittedName>
</protein>
<dbReference type="InterPro" id="IPR001387">
    <property type="entry name" value="Cro/C1-type_HTH"/>
</dbReference>
<accession>A0A3Q9L2D4</accession>
<dbReference type="AlphaFoldDB" id="A0A3Q9L2D4"/>
<dbReference type="InterPro" id="IPR010982">
    <property type="entry name" value="Lambda_DNA-bd_dom_sf"/>
</dbReference>
<dbReference type="KEGG" id="sgd:ELQ87_25610"/>
<dbReference type="Proteomes" id="UP000271291">
    <property type="component" value="Chromosome"/>
</dbReference>
<evidence type="ECO:0000313" key="2">
    <source>
        <dbReference type="EMBL" id="AZS90059.1"/>
    </source>
</evidence>
<evidence type="ECO:0000313" key="3">
    <source>
        <dbReference type="EMBL" id="QCN90544.1"/>
    </source>
</evidence>
<dbReference type="SUPFAM" id="SSF47413">
    <property type="entry name" value="lambda repressor-like DNA-binding domains"/>
    <property type="match status" value="1"/>
</dbReference>
<organism evidence="2 4">
    <name type="scientific">Streptomyces griseoviridis</name>
    <dbReference type="NCBI Taxonomy" id="45398"/>
    <lineage>
        <taxon>Bacteria</taxon>
        <taxon>Bacillati</taxon>
        <taxon>Actinomycetota</taxon>
        <taxon>Actinomycetes</taxon>
        <taxon>Kitasatosporales</taxon>
        <taxon>Streptomycetaceae</taxon>
        <taxon>Streptomyces</taxon>
    </lineage>
</organism>
<dbReference type="Gene3D" id="1.10.260.40">
    <property type="entry name" value="lambda repressor-like DNA-binding domains"/>
    <property type="match status" value="1"/>
</dbReference>
<gene>
    <name evidence="3" type="ORF">DDJ31_13660</name>
    <name evidence="2" type="ORF">ELQ87_25610</name>
</gene>
<dbReference type="EMBL" id="CP034687">
    <property type="protein sequence ID" value="AZS90059.1"/>
    <property type="molecule type" value="Genomic_DNA"/>
</dbReference>
<feature type="domain" description="HTH cro/C1-type" evidence="1">
    <location>
        <begin position="53"/>
        <end position="88"/>
    </location>
</feature>
<reference evidence="3 5" key="1">
    <citation type="submission" date="2018-04" db="EMBL/GenBank/DDBJ databases">
        <title>Complete genome sequences of Streptomyces griseoviridis K61 and characterization of antagonistic properties of biological control agents.</title>
        <authorList>
            <person name="Mariita R.M."/>
            <person name="Sello J.K."/>
        </authorList>
    </citation>
    <scope>NUCLEOTIDE SEQUENCE [LARGE SCALE GENOMIC DNA]</scope>
    <source>
        <strain evidence="3 5">K61</strain>
    </source>
</reference>
<keyword evidence="5" id="KW-1185">Reference proteome</keyword>
<dbReference type="PROSITE" id="PS50943">
    <property type="entry name" value="HTH_CROC1"/>
    <property type="match status" value="1"/>
</dbReference>
<dbReference type="CDD" id="cd00093">
    <property type="entry name" value="HTH_XRE"/>
    <property type="match status" value="1"/>
</dbReference>
<dbReference type="Proteomes" id="UP000501753">
    <property type="component" value="Chromosome"/>
</dbReference>
<reference evidence="2 4" key="2">
    <citation type="submission" date="2018-12" db="EMBL/GenBank/DDBJ databases">
        <title>Streptomyces griseoviridis F1-27 complete genome.</title>
        <authorList>
            <person name="Mariita R.M."/>
            <person name="Sello J.K."/>
        </authorList>
    </citation>
    <scope>NUCLEOTIDE SEQUENCE [LARGE SCALE GENOMIC DNA]</scope>
    <source>
        <strain evidence="2 4">F1-27</strain>
    </source>
</reference>
<dbReference type="EMBL" id="CP029078">
    <property type="protein sequence ID" value="QCN90544.1"/>
    <property type="molecule type" value="Genomic_DNA"/>
</dbReference>
<evidence type="ECO:0000313" key="5">
    <source>
        <dbReference type="Proteomes" id="UP000501753"/>
    </source>
</evidence>